<evidence type="ECO:0008006" key="5">
    <source>
        <dbReference type="Google" id="ProtNLM"/>
    </source>
</evidence>
<keyword evidence="4" id="KW-1185">Reference proteome</keyword>
<proteinExistence type="predicted"/>
<dbReference type="OrthoDB" id="3182121at2"/>
<evidence type="ECO:0000313" key="3">
    <source>
        <dbReference type="EMBL" id="PVE45983.1"/>
    </source>
</evidence>
<evidence type="ECO:0000313" key="4">
    <source>
        <dbReference type="Proteomes" id="UP000244810"/>
    </source>
</evidence>
<reference evidence="3 4" key="1">
    <citation type="journal article" date="2011" name="Syst. Appl. Microbiol.">
        <title>Defluviimonas denitrificans gen. nov., sp. nov., and Pararhodobacter aggregans gen. nov., sp. nov., non-phototrophic Rhodobacteraceae from the biofilter of a marine aquaculture.</title>
        <authorList>
            <person name="Foesel B.U."/>
            <person name="Drake H.L."/>
            <person name="Schramm A."/>
        </authorList>
    </citation>
    <scope>NUCLEOTIDE SEQUENCE [LARGE SCALE GENOMIC DNA]</scope>
    <source>
        <strain evidence="3 4">D1-19</strain>
    </source>
</reference>
<protein>
    <recommendedName>
        <fullName evidence="5">DNA-binding protein</fullName>
    </recommendedName>
</protein>
<organism evidence="3 4">
    <name type="scientific">Pararhodobacter aggregans</name>
    <dbReference type="NCBI Taxonomy" id="404875"/>
    <lineage>
        <taxon>Bacteria</taxon>
        <taxon>Pseudomonadati</taxon>
        <taxon>Pseudomonadota</taxon>
        <taxon>Alphaproteobacteria</taxon>
        <taxon>Rhodobacterales</taxon>
        <taxon>Paracoccaceae</taxon>
        <taxon>Pararhodobacter</taxon>
    </lineage>
</organism>
<dbReference type="InterPro" id="IPR002878">
    <property type="entry name" value="ChsH2_C"/>
</dbReference>
<dbReference type="Pfam" id="PF01796">
    <property type="entry name" value="OB_ChsH2_C"/>
    <property type="match status" value="1"/>
</dbReference>
<evidence type="ECO:0000259" key="1">
    <source>
        <dbReference type="Pfam" id="PF01796"/>
    </source>
</evidence>
<dbReference type="Pfam" id="PF12172">
    <property type="entry name" value="zf-ChsH2"/>
    <property type="match status" value="1"/>
</dbReference>
<dbReference type="InterPro" id="IPR052513">
    <property type="entry name" value="Thioester_dehydratase-like"/>
</dbReference>
<dbReference type="PANTHER" id="PTHR34075">
    <property type="entry name" value="BLR3430 PROTEIN"/>
    <property type="match status" value="1"/>
</dbReference>
<comment type="caution">
    <text evidence="3">The sequence shown here is derived from an EMBL/GenBank/DDBJ whole genome shotgun (WGS) entry which is preliminary data.</text>
</comment>
<dbReference type="SUPFAM" id="SSF50249">
    <property type="entry name" value="Nucleic acid-binding proteins"/>
    <property type="match status" value="1"/>
</dbReference>
<dbReference type="Proteomes" id="UP000244810">
    <property type="component" value="Unassembled WGS sequence"/>
</dbReference>
<dbReference type="Gene3D" id="6.10.30.10">
    <property type="match status" value="1"/>
</dbReference>
<dbReference type="RefSeq" id="WP_107754685.1">
    <property type="nucleotide sequence ID" value="NZ_QBKF01000015.1"/>
</dbReference>
<dbReference type="AlphaFoldDB" id="A0A2T7UMP8"/>
<feature type="domain" description="ChsH2 C-terminal OB-fold" evidence="1">
    <location>
        <begin position="55"/>
        <end position="117"/>
    </location>
</feature>
<feature type="domain" description="ChsH2 rubredoxin-like zinc ribbon" evidence="2">
    <location>
        <begin position="18"/>
        <end position="51"/>
    </location>
</feature>
<dbReference type="InterPro" id="IPR022002">
    <property type="entry name" value="ChsH2_Znr"/>
</dbReference>
<dbReference type="PANTHER" id="PTHR34075:SF5">
    <property type="entry name" value="BLR3430 PROTEIN"/>
    <property type="match status" value="1"/>
</dbReference>
<dbReference type="EMBL" id="QDDR01000011">
    <property type="protein sequence ID" value="PVE45983.1"/>
    <property type="molecule type" value="Genomic_DNA"/>
</dbReference>
<accession>A0A2T7UMP8</accession>
<evidence type="ECO:0000259" key="2">
    <source>
        <dbReference type="Pfam" id="PF12172"/>
    </source>
</evidence>
<name>A0A2T7UMP8_9RHOB</name>
<dbReference type="InterPro" id="IPR012340">
    <property type="entry name" value="NA-bd_OB-fold"/>
</dbReference>
<sequence length="146" mass="15727">MTPQRPAPRPDPLEAQYWAHVAQGRLCLQACDDCGTFRYPPSPVCPDCESAAATWTDLSGRGQIVAWTIFHRSYFPGLQAPYTVVSVETAEGPLLVGNLIDSDGPPVIGSPVEAVIQPADFTDGTSGRICHWRRILPPGSLKGNTP</sequence>
<gene>
    <name evidence="3" type="ORF">DDE23_19445</name>
</gene>